<accession>A0A644UEN1</accession>
<keyword evidence="5" id="KW-0378">Hydrolase</keyword>
<sequence>MKTSVKYLFIVLVCIAYIPFSIKAQDKRPESITQREYPQWFKDAKLGIFVHFGLYSVPSWSGKEQYAEWFYKGLISGDSARIDFQKRVFGENFKYEDYKDLFKAELFDADAWATLFKRSGAKYVIFTTKHHDGYCMWDSKYAKNWNSMETAPKRDFCQELSDAVRKKGMEMGFYYSLTEWTNPLYRWTVDTNKSIEEYAQKHLIPQFKELVDKYKPTLIFSDGDWDHTYKELHSDELVDSYYKVVGEKAIVNDRFGKGFNHGFLTPEYSAGIIETNRPWAECRGIGRSFGLNRNEDLASYKSSEEIIQHFVQLVASGGGLTLNVGPSADGQIPLLQQERLLDLGKWLSHNGEAIYGSKPFVKPYDESMISISGLIDWRINFDWVRNSPNKLISEDNFSVKWKGVIKPLFSEKYTITCQADDYALVYLNDKLIIDTKNKINSYEIKLNKDEEYKVYVEYEEKNLEASISLKWKSKSQKEEPIQALWKSDYRCNKPYVCYTTNKNNLYAIAFSIPKENLVLKLDKAPKDDMTIYFLDNPYSEMQWNYKDGELIINTSTIKFSDVKSKSAWVFVLNDYLKE</sequence>
<evidence type="ECO:0000256" key="1">
    <source>
        <dbReference type="ARBA" id="ARBA00004071"/>
    </source>
</evidence>
<dbReference type="Pfam" id="PF07691">
    <property type="entry name" value="PA14"/>
    <property type="match status" value="1"/>
</dbReference>
<dbReference type="InterPro" id="IPR011658">
    <property type="entry name" value="PA14_dom"/>
</dbReference>
<dbReference type="InterPro" id="IPR017853">
    <property type="entry name" value="GH"/>
</dbReference>
<comment type="caution">
    <text evidence="8">The sequence shown here is derived from an EMBL/GenBank/DDBJ whole genome shotgun (WGS) entry which is preliminary data.</text>
</comment>
<dbReference type="SMART" id="SM00812">
    <property type="entry name" value="Alpha_L_fucos"/>
    <property type="match status" value="1"/>
</dbReference>
<dbReference type="InterPro" id="IPR057739">
    <property type="entry name" value="Glyco_hydro_29_N"/>
</dbReference>
<dbReference type="GO" id="GO:0005764">
    <property type="term" value="C:lysosome"/>
    <property type="evidence" value="ECO:0007669"/>
    <property type="project" value="TreeGrafter"/>
</dbReference>
<dbReference type="Pfam" id="PF16757">
    <property type="entry name" value="Fucosidase_C"/>
    <property type="match status" value="1"/>
</dbReference>
<dbReference type="Pfam" id="PF01120">
    <property type="entry name" value="Alpha_L_fucos"/>
    <property type="match status" value="1"/>
</dbReference>
<evidence type="ECO:0000259" key="7">
    <source>
        <dbReference type="PROSITE" id="PS51820"/>
    </source>
</evidence>
<dbReference type="EC" id="3.2.1.51" evidence="3"/>
<dbReference type="InterPro" id="IPR031919">
    <property type="entry name" value="Fucosidase_C"/>
</dbReference>
<dbReference type="SUPFAM" id="SSF56988">
    <property type="entry name" value="Anthrax protective antigen"/>
    <property type="match status" value="1"/>
</dbReference>
<evidence type="ECO:0000256" key="2">
    <source>
        <dbReference type="ARBA" id="ARBA00007951"/>
    </source>
</evidence>
<dbReference type="PANTHER" id="PTHR10030">
    <property type="entry name" value="ALPHA-L-FUCOSIDASE"/>
    <property type="match status" value="1"/>
</dbReference>
<dbReference type="GO" id="GO:0004560">
    <property type="term" value="F:alpha-L-fucosidase activity"/>
    <property type="evidence" value="ECO:0007669"/>
    <property type="project" value="InterPro"/>
</dbReference>
<feature type="domain" description="PA14" evidence="7">
    <location>
        <begin position="350"/>
        <end position="485"/>
    </location>
</feature>
<dbReference type="Gene3D" id="3.20.20.80">
    <property type="entry name" value="Glycosidases"/>
    <property type="match status" value="1"/>
</dbReference>
<keyword evidence="4" id="KW-0732">Signal</keyword>
<dbReference type="SMART" id="SM00758">
    <property type="entry name" value="PA14"/>
    <property type="match status" value="1"/>
</dbReference>
<dbReference type="SUPFAM" id="SSF51445">
    <property type="entry name" value="(Trans)glycosidases"/>
    <property type="match status" value="1"/>
</dbReference>
<dbReference type="PANTHER" id="PTHR10030:SF37">
    <property type="entry name" value="ALPHA-L-FUCOSIDASE-RELATED"/>
    <property type="match status" value="1"/>
</dbReference>
<dbReference type="PRINTS" id="PR00741">
    <property type="entry name" value="GLHYDRLASE29"/>
</dbReference>
<dbReference type="InterPro" id="IPR000933">
    <property type="entry name" value="Glyco_hydro_29"/>
</dbReference>
<evidence type="ECO:0000256" key="4">
    <source>
        <dbReference type="ARBA" id="ARBA00022729"/>
    </source>
</evidence>
<evidence type="ECO:0000256" key="5">
    <source>
        <dbReference type="ARBA" id="ARBA00022801"/>
    </source>
</evidence>
<protein>
    <recommendedName>
        <fullName evidence="3">alpha-L-fucosidase</fullName>
        <ecNumber evidence="3">3.2.1.51</ecNumber>
    </recommendedName>
</protein>
<proteinExistence type="inferred from homology"/>
<dbReference type="PIRSF" id="PIRSF001092">
    <property type="entry name" value="Alpha-L-fucosidase"/>
    <property type="match status" value="1"/>
</dbReference>
<dbReference type="AlphaFoldDB" id="A0A644UEN1"/>
<dbReference type="GO" id="GO:0016139">
    <property type="term" value="P:glycoside catabolic process"/>
    <property type="evidence" value="ECO:0007669"/>
    <property type="project" value="TreeGrafter"/>
</dbReference>
<dbReference type="Gene3D" id="3.90.182.10">
    <property type="entry name" value="Toxin - Anthrax Protective Antigen,domain 1"/>
    <property type="match status" value="1"/>
</dbReference>
<dbReference type="PROSITE" id="PS51820">
    <property type="entry name" value="PA14"/>
    <property type="match status" value="1"/>
</dbReference>
<organism evidence="8">
    <name type="scientific">bioreactor metagenome</name>
    <dbReference type="NCBI Taxonomy" id="1076179"/>
    <lineage>
        <taxon>unclassified sequences</taxon>
        <taxon>metagenomes</taxon>
        <taxon>ecological metagenomes</taxon>
    </lineage>
</organism>
<gene>
    <name evidence="8" type="ORF">SDC9_23175</name>
</gene>
<evidence type="ECO:0000313" key="8">
    <source>
        <dbReference type="EMBL" id="MPL77320.1"/>
    </source>
</evidence>
<comment type="function">
    <text evidence="1">Alpha-L-fucosidase is responsible for hydrolyzing the alpha-1,6-linked fucose joined to the reducing-end N-acetylglucosamine of the carbohydrate moieties of glycoproteins.</text>
</comment>
<name>A0A644UEN1_9ZZZZ</name>
<dbReference type="GO" id="GO:0006004">
    <property type="term" value="P:fucose metabolic process"/>
    <property type="evidence" value="ECO:0007669"/>
    <property type="project" value="InterPro"/>
</dbReference>
<reference evidence="8" key="1">
    <citation type="submission" date="2019-08" db="EMBL/GenBank/DDBJ databases">
        <authorList>
            <person name="Kucharzyk K."/>
            <person name="Murdoch R.W."/>
            <person name="Higgins S."/>
            <person name="Loffler F."/>
        </authorList>
    </citation>
    <scope>NUCLEOTIDE SEQUENCE</scope>
</reference>
<dbReference type="EMBL" id="VSSQ01000105">
    <property type="protein sequence ID" value="MPL77320.1"/>
    <property type="molecule type" value="Genomic_DNA"/>
</dbReference>
<comment type="similarity">
    <text evidence="2">Belongs to the glycosyl hydrolase 29 family.</text>
</comment>
<evidence type="ECO:0000256" key="6">
    <source>
        <dbReference type="ARBA" id="ARBA00023295"/>
    </source>
</evidence>
<dbReference type="InterPro" id="IPR016286">
    <property type="entry name" value="FUC_metazoa-typ"/>
</dbReference>
<evidence type="ECO:0000256" key="3">
    <source>
        <dbReference type="ARBA" id="ARBA00012662"/>
    </source>
</evidence>
<keyword evidence="6" id="KW-0326">Glycosidase</keyword>
<dbReference type="InterPro" id="IPR037524">
    <property type="entry name" value="PA14/GLEYA"/>
</dbReference>